<gene>
    <name evidence="2" type="ORF">SADUNF_Sadunf08G0095500</name>
</gene>
<evidence type="ECO:0000313" key="3">
    <source>
        <dbReference type="Proteomes" id="UP000657918"/>
    </source>
</evidence>
<dbReference type="OrthoDB" id="10344981at2759"/>
<protein>
    <submittedName>
        <fullName evidence="2">Uncharacterized protein</fullName>
    </submittedName>
</protein>
<reference evidence="2 3" key="1">
    <citation type="submission" date="2020-10" db="EMBL/GenBank/DDBJ databases">
        <title>Plant Genome Project.</title>
        <authorList>
            <person name="Zhang R.-G."/>
        </authorList>
    </citation>
    <scope>NUCLEOTIDE SEQUENCE [LARGE SCALE GENOMIC DNA]</scope>
    <source>
        <strain evidence="2">FAFU-HL-1</strain>
        <tissue evidence="2">Leaf</tissue>
    </source>
</reference>
<feature type="compositionally biased region" description="Polar residues" evidence="1">
    <location>
        <begin position="122"/>
        <end position="140"/>
    </location>
</feature>
<dbReference type="EMBL" id="JADGMS010000008">
    <property type="protein sequence ID" value="KAF9677319.1"/>
    <property type="molecule type" value="Genomic_DNA"/>
</dbReference>
<sequence>MADLVWGDRREEDDEDGQSGGDEQGEDHGDLEADIHGDDRERDEEEGRRLVCEVFQNAENEEDSIELSLHPTESMPGGRFGMRADPTAGTQTGGRRIMTGGSEDANPTATIQSVRGRDQLTHGFNPTGASTSDGASSQQPRGVDHTAKMMPGGASGMLTEISLEEEDEDSKLLELNTSNGSSLV</sequence>
<feature type="region of interest" description="Disordered" evidence="1">
    <location>
        <begin position="1"/>
        <end position="184"/>
    </location>
</feature>
<feature type="compositionally biased region" description="Basic and acidic residues" evidence="1">
    <location>
        <begin position="26"/>
        <end position="51"/>
    </location>
</feature>
<evidence type="ECO:0000256" key="1">
    <source>
        <dbReference type="SAM" id="MobiDB-lite"/>
    </source>
</evidence>
<evidence type="ECO:0000313" key="2">
    <source>
        <dbReference type="EMBL" id="KAF9677319.1"/>
    </source>
</evidence>
<name>A0A835JXN8_9ROSI</name>
<organism evidence="2 3">
    <name type="scientific">Salix dunnii</name>
    <dbReference type="NCBI Taxonomy" id="1413687"/>
    <lineage>
        <taxon>Eukaryota</taxon>
        <taxon>Viridiplantae</taxon>
        <taxon>Streptophyta</taxon>
        <taxon>Embryophyta</taxon>
        <taxon>Tracheophyta</taxon>
        <taxon>Spermatophyta</taxon>
        <taxon>Magnoliopsida</taxon>
        <taxon>eudicotyledons</taxon>
        <taxon>Gunneridae</taxon>
        <taxon>Pentapetalae</taxon>
        <taxon>rosids</taxon>
        <taxon>fabids</taxon>
        <taxon>Malpighiales</taxon>
        <taxon>Salicaceae</taxon>
        <taxon>Saliceae</taxon>
        <taxon>Salix</taxon>
    </lineage>
</organism>
<comment type="caution">
    <text evidence="2">The sequence shown here is derived from an EMBL/GenBank/DDBJ whole genome shotgun (WGS) entry which is preliminary data.</text>
</comment>
<accession>A0A835JXN8</accession>
<dbReference type="Proteomes" id="UP000657918">
    <property type="component" value="Chromosome 8"/>
</dbReference>
<proteinExistence type="predicted"/>
<dbReference type="AlphaFoldDB" id="A0A835JXN8"/>
<keyword evidence="3" id="KW-1185">Reference proteome</keyword>
<feature type="compositionally biased region" description="Basic and acidic residues" evidence="1">
    <location>
        <begin position="1"/>
        <end position="10"/>
    </location>
</feature>